<dbReference type="Proteomes" id="UP001589607">
    <property type="component" value="Unassembled WGS sequence"/>
</dbReference>
<dbReference type="Gene3D" id="1.10.10.10">
    <property type="entry name" value="Winged helix-like DNA-binding domain superfamily/Winged helix DNA-binding domain"/>
    <property type="match status" value="1"/>
</dbReference>
<dbReference type="CDD" id="cd17920">
    <property type="entry name" value="DEXHc_RecQ"/>
    <property type="match status" value="1"/>
</dbReference>
<dbReference type="PANTHER" id="PTHR13710:SF105">
    <property type="entry name" value="ATP-DEPENDENT DNA HELICASE Q1"/>
    <property type="match status" value="1"/>
</dbReference>
<keyword evidence="6" id="KW-0067">ATP-binding</keyword>
<comment type="caution">
    <text evidence="15">The sequence shown here is derived from an EMBL/GenBank/DDBJ whole genome shotgun (WGS) entry which is preliminary data.</text>
</comment>
<dbReference type="Pfam" id="PF16124">
    <property type="entry name" value="RecQ_Zn_bind"/>
    <property type="match status" value="1"/>
</dbReference>
<accession>A0ABV5GJU0</accession>
<dbReference type="SUPFAM" id="SSF52540">
    <property type="entry name" value="P-loop containing nucleoside triphosphate hydrolases"/>
    <property type="match status" value="1"/>
</dbReference>
<dbReference type="InterPro" id="IPR032284">
    <property type="entry name" value="RecQ_Zn-bd"/>
</dbReference>
<dbReference type="InterPro" id="IPR014001">
    <property type="entry name" value="Helicase_ATP-bd"/>
</dbReference>
<evidence type="ECO:0000256" key="12">
    <source>
        <dbReference type="ARBA" id="ARBA00044550"/>
    </source>
</evidence>
<evidence type="ECO:0000256" key="2">
    <source>
        <dbReference type="ARBA" id="ARBA00022723"/>
    </source>
</evidence>
<keyword evidence="16" id="KW-1185">Reference proteome</keyword>
<evidence type="ECO:0000256" key="11">
    <source>
        <dbReference type="ARBA" id="ARBA00044535"/>
    </source>
</evidence>
<dbReference type="InterPro" id="IPR036388">
    <property type="entry name" value="WH-like_DNA-bd_sf"/>
</dbReference>
<evidence type="ECO:0000259" key="14">
    <source>
        <dbReference type="PROSITE" id="PS51194"/>
    </source>
</evidence>
<evidence type="ECO:0000256" key="10">
    <source>
        <dbReference type="ARBA" id="ARBA00034808"/>
    </source>
</evidence>
<dbReference type="SMART" id="SM00487">
    <property type="entry name" value="DEXDc"/>
    <property type="match status" value="1"/>
</dbReference>
<dbReference type="InterPro" id="IPR004589">
    <property type="entry name" value="DNA_helicase_ATP-dep_RecQ"/>
</dbReference>
<comment type="catalytic activity">
    <reaction evidence="9">
        <text>Couples ATP hydrolysis with the unwinding of duplex DNA by translocating in the 3'-5' direction.</text>
        <dbReference type="EC" id="5.6.2.4"/>
    </reaction>
</comment>
<dbReference type="PANTHER" id="PTHR13710">
    <property type="entry name" value="DNA HELICASE RECQ FAMILY MEMBER"/>
    <property type="match status" value="1"/>
</dbReference>
<keyword evidence="4" id="KW-0378">Hydrolase</keyword>
<sequence length="629" mass="72221">MTASLQILQKYWKHDTFRAPQEEIINTVLAGNDTFALLPTSGGKSVCFQVPAMVLEGICIVVSPLIALIKDQVQNLQKKNIKAIALLGGISQNEIIELLDNCQFGDYKFLYLSPERLQQDWIIDRLKQLPVNLIAVDEAHCISQWGHDFRPSYLKIGQLKTHFPKVPFLALTASATNRVEKDIINNLKLENPKIFRKSFARDNLAFHVIKTEDKFYKINQILKKNTQPSIIYVRNRKACVENTNRLTALGISSTYFHGGLSSKEKETNMSLWMQNKVQVIVATNAFGMGIDKPDVKTVIHIQLPENLENYYQEAGRAGRNNQKAFGILLISPGDIKTAKQQFLSVLPDKNFLKETYIKLNNYFQIAYGEGFGEQFSFNLNHFCTQYKFPVLKTYNALQFLDRQGIITLQNEFSEKVNLQFITPSKEILRYMSLNPHNEEIVTTILRTYSGIFELETQINTTLVAKKAKSTEENVLKVITHLHENNYINLHIQNNDSSITFNEAREDALTINRVAKFLENQNELKTDQLRQVVNYASTDKCKSKLLLEYFDEKNIKNCGICSFCITKNKDKKTYIELIEKILQLLKNTNLTSREIENQLSTTSEDTIFAIQTLLENDKIAINSYNQYYLK</sequence>
<gene>
    <name evidence="15" type="ORF">ACFFVF_01160</name>
</gene>
<feature type="domain" description="Helicase ATP-binding" evidence="13">
    <location>
        <begin position="25"/>
        <end position="193"/>
    </location>
</feature>
<dbReference type="EC" id="5.6.2.4" evidence="10"/>
<evidence type="ECO:0000256" key="3">
    <source>
        <dbReference type="ARBA" id="ARBA00022741"/>
    </source>
</evidence>
<dbReference type="InterPro" id="IPR011545">
    <property type="entry name" value="DEAD/DEAH_box_helicase_dom"/>
</dbReference>
<dbReference type="EMBL" id="JBHMEY010000002">
    <property type="protein sequence ID" value="MFB9095110.1"/>
    <property type="molecule type" value="Genomic_DNA"/>
</dbReference>
<evidence type="ECO:0000256" key="1">
    <source>
        <dbReference type="ARBA" id="ARBA00005446"/>
    </source>
</evidence>
<evidence type="ECO:0000256" key="7">
    <source>
        <dbReference type="ARBA" id="ARBA00023125"/>
    </source>
</evidence>
<evidence type="ECO:0000259" key="13">
    <source>
        <dbReference type="PROSITE" id="PS51192"/>
    </source>
</evidence>
<dbReference type="PROSITE" id="PS51194">
    <property type="entry name" value="HELICASE_CTER"/>
    <property type="match status" value="1"/>
</dbReference>
<proteinExistence type="inferred from homology"/>
<dbReference type="InterPro" id="IPR027417">
    <property type="entry name" value="P-loop_NTPase"/>
</dbReference>
<dbReference type="SMART" id="SM00490">
    <property type="entry name" value="HELICc"/>
    <property type="match status" value="1"/>
</dbReference>
<feature type="domain" description="Helicase C-terminal" evidence="14">
    <location>
        <begin position="217"/>
        <end position="363"/>
    </location>
</feature>
<dbReference type="PROSITE" id="PS51192">
    <property type="entry name" value="HELICASE_ATP_BIND_1"/>
    <property type="match status" value="1"/>
</dbReference>
<dbReference type="NCBIfam" id="TIGR00614">
    <property type="entry name" value="recQ_fam"/>
    <property type="match status" value="1"/>
</dbReference>
<reference evidence="15 16" key="1">
    <citation type="submission" date="2024-09" db="EMBL/GenBank/DDBJ databases">
        <authorList>
            <person name="Sun Q."/>
            <person name="Mori K."/>
        </authorList>
    </citation>
    <scope>NUCLEOTIDE SEQUENCE [LARGE SCALE GENOMIC DNA]</scope>
    <source>
        <strain evidence="15 16">CECT 7955</strain>
    </source>
</reference>
<organism evidence="15 16">
    <name type="scientific">Flavobacterium jumunjinense</name>
    <dbReference type="NCBI Taxonomy" id="998845"/>
    <lineage>
        <taxon>Bacteria</taxon>
        <taxon>Pseudomonadati</taxon>
        <taxon>Bacteroidota</taxon>
        <taxon>Flavobacteriia</taxon>
        <taxon>Flavobacteriales</taxon>
        <taxon>Flavobacteriaceae</taxon>
        <taxon>Flavobacterium</taxon>
    </lineage>
</organism>
<keyword evidence="5 15" id="KW-0347">Helicase</keyword>
<keyword evidence="2" id="KW-0479">Metal-binding</keyword>
<keyword evidence="3" id="KW-0547">Nucleotide-binding</keyword>
<dbReference type="Gene3D" id="3.40.50.300">
    <property type="entry name" value="P-loop containing nucleotide triphosphate hydrolases"/>
    <property type="match status" value="2"/>
</dbReference>
<dbReference type="InterPro" id="IPR001650">
    <property type="entry name" value="Helicase_C-like"/>
</dbReference>
<evidence type="ECO:0000256" key="5">
    <source>
        <dbReference type="ARBA" id="ARBA00022806"/>
    </source>
</evidence>
<evidence type="ECO:0000256" key="9">
    <source>
        <dbReference type="ARBA" id="ARBA00034617"/>
    </source>
</evidence>
<keyword evidence="8" id="KW-0413">Isomerase</keyword>
<comment type="similarity">
    <text evidence="1">Belongs to the helicase family. RecQ subfamily.</text>
</comment>
<dbReference type="GO" id="GO:0004386">
    <property type="term" value="F:helicase activity"/>
    <property type="evidence" value="ECO:0007669"/>
    <property type="project" value="UniProtKB-KW"/>
</dbReference>
<dbReference type="Pfam" id="PF00270">
    <property type="entry name" value="DEAD"/>
    <property type="match status" value="1"/>
</dbReference>
<name>A0ABV5GJU0_9FLAO</name>
<dbReference type="Pfam" id="PF00271">
    <property type="entry name" value="Helicase_C"/>
    <property type="match status" value="1"/>
</dbReference>
<evidence type="ECO:0000256" key="6">
    <source>
        <dbReference type="ARBA" id="ARBA00022840"/>
    </source>
</evidence>
<protein>
    <recommendedName>
        <fullName evidence="11">ATP-dependent DNA helicase RecQ</fullName>
        <ecNumber evidence="10">5.6.2.4</ecNumber>
    </recommendedName>
    <alternativeName>
        <fullName evidence="12">DNA 3'-5' helicase RecQ</fullName>
    </alternativeName>
</protein>
<evidence type="ECO:0000256" key="8">
    <source>
        <dbReference type="ARBA" id="ARBA00023235"/>
    </source>
</evidence>
<evidence type="ECO:0000256" key="4">
    <source>
        <dbReference type="ARBA" id="ARBA00022801"/>
    </source>
</evidence>
<evidence type="ECO:0000313" key="16">
    <source>
        <dbReference type="Proteomes" id="UP001589607"/>
    </source>
</evidence>
<keyword evidence="7" id="KW-0238">DNA-binding</keyword>
<dbReference type="RefSeq" id="WP_236453486.1">
    <property type="nucleotide sequence ID" value="NZ_CBCSGE010000032.1"/>
</dbReference>
<evidence type="ECO:0000313" key="15">
    <source>
        <dbReference type="EMBL" id="MFB9095110.1"/>
    </source>
</evidence>